<dbReference type="EMBL" id="CH445340">
    <property type="protein sequence ID" value="EAT82389.1"/>
    <property type="molecule type" value="Genomic_DNA"/>
</dbReference>
<reference evidence="3" key="1">
    <citation type="journal article" date="2007" name="Plant Cell">
        <title>Dothideomycete-plant interactions illuminated by genome sequencing and EST analysis of the wheat pathogen Stagonospora nodorum.</title>
        <authorList>
            <person name="Hane J.K."/>
            <person name="Lowe R.G."/>
            <person name="Solomon P.S."/>
            <person name="Tan K.C."/>
            <person name="Schoch C.L."/>
            <person name="Spatafora J.W."/>
            <person name="Crous P.W."/>
            <person name="Kodira C."/>
            <person name="Birren B.W."/>
            <person name="Galagan J.E."/>
            <person name="Torriani S.F."/>
            <person name="McDonald B.A."/>
            <person name="Oliver R.P."/>
        </authorList>
    </citation>
    <scope>NUCLEOTIDE SEQUENCE [LARGE SCALE GENOMIC DNA]</scope>
    <source>
        <strain evidence="3">SN15 / ATCC MYA-4574 / FGSC 10173</strain>
    </source>
</reference>
<dbReference type="RefSeq" id="XP_001800337.1">
    <property type="nucleotide sequence ID" value="XM_001800285.1"/>
</dbReference>
<protein>
    <submittedName>
        <fullName evidence="2">Uncharacterized protein</fullName>
    </submittedName>
</protein>
<dbReference type="HOGENOM" id="CLU_2237548_0_0_1"/>
<proteinExistence type="predicted"/>
<accession>Q0UDW0</accession>
<evidence type="ECO:0000256" key="1">
    <source>
        <dbReference type="SAM" id="MobiDB-lite"/>
    </source>
</evidence>
<dbReference type="InParanoid" id="Q0UDW0"/>
<dbReference type="Proteomes" id="UP000001055">
    <property type="component" value="Unassembled WGS sequence"/>
</dbReference>
<evidence type="ECO:0000313" key="2">
    <source>
        <dbReference type="EMBL" id="EAT82389.1"/>
    </source>
</evidence>
<dbReference type="KEGG" id="pno:SNOG_10054"/>
<organism evidence="2 3">
    <name type="scientific">Phaeosphaeria nodorum (strain SN15 / ATCC MYA-4574 / FGSC 10173)</name>
    <name type="common">Glume blotch fungus</name>
    <name type="synonym">Parastagonospora nodorum</name>
    <dbReference type="NCBI Taxonomy" id="321614"/>
    <lineage>
        <taxon>Eukaryota</taxon>
        <taxon>Fungi</taxon>
        <taxon>Dikarya</taxon>
        <taxon>Ascomycota</taxon>
        <taxon>Pezizomycotina</taxon>
        <taxon>Dothideomycetes</taxon>
        <taxon>Pleosporomycetidae</taxon>
        <taxon>Pleosporales</taxon>
        <taxon>Pleosporineae</taxon>
        <taxon>Phaeosphaeriaceae</taxon>
        <taxon>Parastagonospora</taxon>
    </lineage>
</organism>
<sequence>MTYGSFCAKAIRNGFHIEICRARGQSESSQASLRLRGDAGHTGNQGIRQGYQRYGSPPVVTYEAQPDVIQLIRWDLSVTRRWALPSAARLDADTVEAWTPVGSTG</sequence>
<evidence type="ECO:0000313" key="3">
    <source>
        <dbReference type="Proteomes" id="UP000001055"/>
    </source>
</evidence>
<dbReference type="AlphaFoldDB" id="Q0UDW0"/>
<feature type="region of interest" description="Disordered" evidence="1">
    <location>
        <begin position="31"/>
        <end position="52"/>
    </location>
</feature>
<dbReference type="GeneID" id="5977243"/>
<name>Q0UDW0_PHANO</name>
<gene>
    <name evidence="2" type="ORF">SNOG_10054</name>
</gene>